<reference evidence="2 3" key="1">
    <citation type="journal article" date="2016" name="Front. Microbiol.">
        <title>Genomic Resource of Rice Seed Associated Bacteria.</title>
        <authorList>
            <person name="Midha S."/>
            <person name="Bansal K."/>
            <person name="Sharma S."/>
            <person name="Kumar N."/>
            <person name="Patil P.P."/>
            <person name="Chaudhry V."/>
            <person name="Patil P.B."/>
        </authorList>
    </citation>
    <scope>NUCLEOTIDE SEQUENCE [LARGE SCALE GENOMIC DNA]</scope>
    <source>
        <strain evidence="2 3">NS334</strain>
    </source>
</reference>
<accession>A0A147I5G0</accession>
<proteinExistence type="predicted"/>
<dbReference type="AlphaFoldDB" id="A0A147I5G0"/>
<comment type="caution">
    <text evidence="2">The sequence shown here is derived from an EMBL/GenBank/DDBJ whole genome shotgun (WGS) entry which is preliminary data.</text>
</comment>
<dbReference type="SUPFAM" id="SSF52540">
    <property type="entry name" value="P-loop containing nucleoside triphosphate hydrolases"/>
    <property type="match status" value="1"/>
</dbReference>
<keyword evidence="2" id="KW-0418">Kinase</keyword>
<keyword evidence="2" id="KW-0808">Transferase</keyword>
<sequence>MSPEEPIATRVGERLARRRPGEPPLVLGLSGAQGSGKSTIAARLAARFGPSAILSLDDLYRTRADRQRLACDVHPLLATRGVPGTHDVPLGLGTIAAVLRGEPVPLPRFDKAIDDRAPVHTWPRAPRDCALLIFEGWCVGARAQDDQDLTWPINVLEAAEDPDGRWRRHVNTALATDYPALFASIDVLALLMPPDWPTVLRWRTEQERALVRTHGHGAGVMNAAQLARFVSHYERLTRHIWCEMPARADLCLPLAADRSLLRA</sequence>
<evidence type="ECO:0000256" key="1">
    <source>
        <dbReference type="SAM" id="MobiDB-lite"/>
    </source>
</evidence>
<evidence type="ECO:0000313" key="3">
    <source>
        <dbReference type="Proteomes" id="UP000074310"/>
    </source>
</evidence>
<protein>
    <submittedName>
        <fullName evidence="2">Kinase</fullName>
    </submittedName>
</protein>
<organism evidence="2 3">
    <name type="scientific">Sphingomonas endophytica</name>
    <dbReference type="NCBI Taxonomy" id="869719"/>
    <lineage>
        <taxon>Bacteria</taxon>
        <taxon>Pseudomonadati</taxon>
        <taxon>Pseudomonadota</taxon>
        <taxon>Alphaproteobacteria</taxon>
        <taxon>Sphingomonadales</taxon>
        <taxon>Sphingomonadaceae</taxon>
        <taxon>Sphingomonas</taxon>
    </lineage>
</organism>
<dbReference type="Proteomes" id="UP000074310">
    <property type="component" value="Unassembled WGS sequence"/>
</dbReference>
<dbReference type="InterPro" id="IPR027417">
    <property type="entry name" value="P-loop_NTPase"/>
</dbReference>
<dbReference type="EMBL" id="LDTB01000014">
    <property type="protein sequence ID" value="KTT73880.1"/>
    <property type="molecule type" value="Genomic_DNA"/>
</dbReference>
<dbReference type="OrthoDB" id="455474at2"/>
<keyword evidence="3" id="KW-1185">Reference proteome</keyword>
<name>A0A147I5G0_9SPHN</name>
<dbReference type="RefSeq" id="WP_058755164.1">
    <property type="nucleotide sequence ID" value="NZ_LDTB01000014.1"/>
</dbReference>
<dbReference type="PATRIC" id="fig|869719.3.peg.772"/>
<gene>
    <name evidence="2" type="ORF">NS334_06545</name>
</gene>
<feature type="compositionally biased region" description="Basic and acidic residues" evidence="1">
    <location>
        <begin position="11"/>
        <end position="21"/>
    </location>
</feature>
<evidence type="ECO:0000313" key="2">
    <source>
        <dbReference type="EMBL" id="KTT73880.1"/>
    </source>
</evidence>
<dbReference type="Gene3D" id="3.40.50.300">
    <property type="entry name" value="P-loop containing nucleotide triphosphate hydrolases"/>
    <property type="match status" value="1"/>
</dbReference>
<dbReference type="GO" id="GO:0016301">
    <property type="term" value="F:kinase activity"/>
    <property type="evidence" value="ECO:0007669"/>
    <property type="project" value="UniProtKB-KW"/>
</dbReference>
<dbReference type="PRINTS" id="PR00988">
    <property type="entry name" value="URIDINKINASE"/>
</dbReference>
<dbReference type="PANTHER" id="PTHR10285">
    <property type="entry name" value="URIDINE KINASE"/>
    <property type="match status" value="1"/>
</dbReference>
<feature type="region of interest" description="Disordered" evidence="1">
    <location>
        <begin position="1"/>
        <end position="34"/>
    </location>
</feature>